<proteinExistence type="predicted"/>
<sequence>MISWIKDHISLYYNIKVNIEFKKIRRKIRSNLSLYNIEKINNTIPSGNYFSLLLIDSLYRLFKLFFITEVKESTKPDYALPHRQEASLYVSNHQFYSDAYVISDLLSKYKTSPYYLSCFIESKFNKYPDKLLCKAVSVFVKRNGKMDHEDKSLLLNYIIEAKKQNISFYLCPEGGMSVSGNTKSMQHGILSYMLKARYENMIIIKLQYNRLLDLDLYLKIRETGAWPRSKESSLKNKMEQLRRTLTYSSSVYIETKKASLISYTTDNIDELGNDIGYKLNSMYLFSDIEKITITVYASNKIQYDMFELYSLVKDSLDDNSFESFELNVSYICRFYNLKNNLNVIYLNENTHKTLFLTVNQYIYAWLPYALKVNDHLLSEDEMKCLYLNDEQYEQLMLVDLPPCFETVFKGFNIKGHLKEIIKSFDIK</sequence>
<reference evidence="2 3" key="1">
    <citation type="submission" date="2022-01" db="EMBL/GenBank/DDBJ databases">
        <title>Whole genome-based taxonomy of the Shewanellaceae.</title>
        <authorList>
            <person name="Martin-Rodriguez A.J."/>
        </authorList>
    </citation>
    <scope>NUCLEOTIDE SEQUENCE [LARGE SCALE GENOMIC DNA]</scope>
    <source>
        <strain evidence="2 3">DSM 17177</strain>
    </source>
</reference>
<dbReference type="Proteomes" id="UP001203423">
    <property type="component" value="Unassembled WGS sequence"/>
</dbReference>
<dbReference type="RefSeq" id="WP_248942426.1">
    <property type="nucleotide sequence ID" value="NZ_JAKIKS010000122.1"/>
</dbReference>
<keyword evidence="3" id="KW-1185">Reference proteome</keyword>
<keyword evidence="2" id="KW-0808">Transferase</keyword>
<evidence type="ECO:0000313" key="3">
    <source>
        <dbReference type="Proteomes" id="UP001203423"/>
    </source>
</evidence>
<keyword evidence="2" id="KW-0012">Acyltransferase</keyword>
<dbReference type="GO" id="GO:0016746">
    <property type="term" value="F:acyltransferase activity"/>
    <property type="evidence" value="ECO:0007669"/>
    <property type="project" value="UniProtKB-KW"/>
</dbReference>
<dbReference type="EMBL" id="JAKIKS010000122">
    <property type="protein sequence ID" value="MCL1127020.1"/>
    <property type="molecule type" value="Genomic_DNA"/>
</dbReference>
<name>A0ABT0LHT2_9GAMM</name>
<evidence type="ECO:0000313" key="2">
    <source>
        <dbReference type="EMBL" id="MCL1127020.1"/>
    </source>
</evidence>
<accession>A0ABT0LHT2</accession>
<comment type="caution">
    <text evidence="2">The sequence shown here is derived from an EMBL/GenBank/DDBJ whole genome shotgun (WGS) entry which is preliminary data.</text>
</comment>
<feature type="domain" description="Phospholipid/glycerol acyltransferase" evidence="1">
    <location>
        <begin position="84"/>
        <end position="196"/>
    </location>
</feature>
<organism evidence="2 3">
    <name type="scientific">Shewanella surugensis</name>
    <dbReference type="NCBI Taxonomy" id="212020"/>
    <lineage>
        <taxon>Bacteria</taxon>
        <taxon>Pseudomonadati</taxon>
        <taxon>Pseudomonadota</taxon>
        <taxon>Gammaproteobacteria</taxon>
        <taxon>Alteromonadales</taxon>
        <taxon>Shewanellaceae</taxon>
        <taxon>Shewanella</taxon>
    </lineage>
</organism>
<evidence type="ECO:0000259" key="1">
    <source>
        <dbReference type="Pfam" id="PF01553"/>
    </source>
</evidence>
<dbReference type="InterPro" id="IPR002123">
    <property type="entry name" value="Plipid/glycerol_acylTrfase"/>
</dbReference>
<dbReference type="Pfam" id="PF01553">
    <property type="entry name" value="Acyltransferase"/>
    <property type="match status" value="1"/>
</dbReference>
<protein>
    <submittedName>
        <fullName evidence="2">1-acyl-sn-glycerol-3-phosphate acyltransferase</fullName>
    </submittedName>
</protein>
<gene>
    <name evidence="2" type="ORF">L2764_21715</name>
</gene>